<dbReference type="PROSITE" id="PS51257">
    <property type="entry name" value="PROKAR_LIPOPROTEIN"/>
    <property type="match status" value="1"/>
</dbReference>
<dbReference type="Proteomes" id="UP000838756">
    <property type="component" value="Unassembled WGS sequence"/>
</dbReference>
<reference evidence="2" key="1">
    <citation type="submission" date="2022-03" db="EMBL/GenBank/DDBJ databases">
        <authorList>
            <person name="Lindestad O."/>
        </authorList>
    </citation>
    <scope>NUCLEOTIDE SEQUENCE</scope>
</reference>
<name>A0A8S4RFE3_9NEOP</name>
<feature type="region of interest" description="Disordered" evidence="1">
    <location>
        <begin position="95"/>
        <end position="130"/>
    </location>
</feature>
<sequence>MKLLEMILITIHLTGISCKKKHKEISSESIENILYYKDCNHKQNPTPIPLLGSPPPKQQECKMCCTMCCGDQCVDSHQVKLGRQAGMAQLEPKGIMPIQPDIKPPRERRKKQKFPAPIQPPLPGRRGLGPIAFTRENIKSLISQDEDIRKILKDLVRVTMQKVDLMQLLNNKQNVGNVKQEHAADVSDSENDL</sequence>
<proteinExistence type="predicted"/>
<keyword evidence="3" id="KW-1185">Reference proteome</keyword>
<dbReference type="EMBL" id="CAKXAJ010025060">
    <property type="protein sequence ID" value="CAH2234441.1"/>
    <property type="molecule type" value="Genomic_DNA"/>
</dbReference>
<accession>A0A8S4RFE3</accession>
<organism evidence="2 3">
    <name type="scientific">Pararge aegeria aegeria</name>
    <dbReference type="NCBI Taxonomy" id="348720"/>
    <lineage>
        <taxon>Eukaryota</taxon>
        <taxon>Metazoa</taxon>
        <taxon>Ecdysozoa</taxon>
        <taxon>Arthropoda</taxon>
        <taxon>Hexapoda</taxon>
        <taxon>Insecta</taxon>
        <taxon>Pterygota</taxon>
        <taxon>Neoptera</taxon>
        <taxon>Endopterygota</taxon>
        <taxon>Lepidoptera</taxon>
        <taxon>Glossata</taxon>
        <taxon>Ditrysia</taxon>
        <taxon>Papilionoidea</taxon>
        <taxon>Nymphalidae</taxon>
        <taxon>Satyrinae</taxon>
        <taxon>Satyrini</taxon>
        <taxon>Parargina</taxon>
        <taxon>Pararge</taxon>
    </lineage>
</organism>
<evidence type="ECO:0000256" key="1">
    <source>
        <dbReference type="SAM" id="MobiDB-lite"/>
    </source>
</evidence>
<evidence type="ECO:0000313" key="3">
    <source>
        <dbReference type="Proteomes" id="UP000838756"/>
    </source>
</evidence>
<evidence type="ECO:0000313" key="2">
    <source>
        <dbReference type="EMBL" id="CAH2234441.1"/>
    </source>
</evidence>
<gene>
    <name evidence="2" type="primary">jg6118</name>
    <name evidence="2" type="ORF">PAEG_LOCUS12267</name>
</gene>
<dbReference type="OrthoDB" id="7487756at2759"/>
<comment type="caution">
    <text evidence="2">The sequence shown here is derived from an EMBL/GenBank/DDBJ whole genome shotgun (WGS) entry which is preliminary data.</text>
</comment>
<protein>
    <submittedName>
        <fullName evidence="2">Jg6118 protein</fullName>
    </submittedName>
</protein>
<dbReference type="AlphaFoldDB" id="A0A8S4RFE3"/>